<dbReference type="STRING" id="296218.AWN68_09265"/>
<comment type="caution">
    <text evidence="2">The sequence shown here is derived from an EMBL/GenBank/DDBJ whole genome shotgun (WGS) entry which is preliminary data.</text>
</comment>
<dbReference type="SUPFAM" id="SSF52266">
    <property type="entry name" value="SGNH hydrolase"/>
    <property type="match status" value="1"/>
</dbReference>
<sequence length="326" mass="38049">MFRTELSPKSSSHKIQLSTPLISIGSCFADNIGKKLSQHKFKIEQNPFGTIFNPLSIFELIEIALDEERLPESSFLVRDGIHFNYKVHSELHGKSQEQLESHINHQRNRLTKALRKSNTLMITFGTAWVYEEKKTQMLVANCHKTPAGQFNKRLLSPDEITNAFMVLKEQLQDRHPALKIILTVSPVRHVKDTLELNMVSKSILRLACHQISTYADEVDYFPAYELLMDDLRDYRFYEKDMLHPNDLAKEYIWGKFMDVYFDKETKAFIKSWDEIRSAMKHKAFHPESDAHQKFLQKTIEKLEQLKGLVKVEKELAKLRSQLRVKG</sequence>
<dbReference type="EMBL" id="LRDB01000050">
    <property type="protein sequence ID" value="KYG72879.1"/>
    <property type="molecule type" value="Genomic_DNA"/>
</dbReference>
<keyword evidence="3" id="KW-1185">Reference proteome</keyword>
<dbReference type="Proteomes" id="UP000075615">
    <property type="component" value="Unassembled WGS sequence"/>
</dbReference>
<organism evidence="2 3">
    <name type="scientific">Roseivirga echinicomitans</name>
    <dbReference type="NCBI Taxonomy" id="296218"/>
    <lineage>
        <taxon>Bacteria</taxon>
        <taxon>Pseudomonadati</taxon>
        <taxon>Bacteroidota</taxon>
        <taxon>Cytophagia</taxon>
        <taxon>Cytophagales</taxon>
        <taxon>Roseivirgaceae</taxon>
        <taxon>Roseivirga</taxon>
    </lineage>
</organism>
<evidence type="ECO:0000259" key="1">
    <source>
        <dbReference type="Pfam" id="PF08885"/>
    </source>
</evidence>
<name>A0A150X2D1_9BACT</name>
<dbReference type="AlphaFoldDB" id="A0A150X2D1"/>
<protein>
    <recommendedName>
        <fullName evidence="1">GSCFA domain-containing protein</fullName>
    </recommendedName>
</protein>
<feature type="domain" description="GSCFA" evidence="1">
    <location>
        <begin position="21"/>
        <end position="256"/>
    </location>
</feature>
<dbReference type="OrthoDB" id="9807687at2"/>
<dbReference type="Pfam" id="PF08885">
    <property type="entry name" value="GSCFA"/>
    <property type="match status" value="1"/>
</dbReference>
<dbReference type="RefSeq" id="WP_068417556.1">
    <property type="nucleotide sequence ID" value="NZ_LRDB01000050.1"/>
</dbReference>
<accession>A0A150X2D1</accession>
<dbReference type="PROSITE" id="PS51257">
    <property type="entry name" value="PROKAR_LIPOPROTEIN"/>
    <property type="match status" value="1"/>
</dbReference>
<proteinExistence type="predicted"/>
<evidence type="ECO:0000313" key="3">
    <source>
        <dbReference type="Proteomes" id="UP000075615"/>
    </source>
</evidence>
<dbReference type="InterPro" id="IPR014982">
    <property type="entry name" value="GSCFA"/>
</dbReference>
<evidence type="ECO:0000313" key="2">
    <source>
        <dbReference type="EMBL" id="KYG72879.1"/>
    </source>
</evidence>
<reference evidence="2 3" key="1">
    <citation type="submission" date="2016-01" db="EMBL/GenBank/DDBJ databases">
        <title>Genome sequencing of Roseivirga echinicomitans KMM 6058.</title>
        <authorList>
            <person name="Selvaratnam C."/>
            <person name="Thevarajoo S."/>
            <person name="Goh K.M."/>
            <person name="Ee R."/>
            <person name="Chan K.-G."/>
            <person name="Chong C.S."/>
        </authorList>
    </citation>
    <scope>NUCLEOTIDE SEQUENCE [LARGE SCALE GENOMIC DNA]</scope>
    <source>
        <strain evidence="2 3">KMM 6058</strain>
    </source>
</reference>
<gene>
    <name evidence="2" type="ORF">AWN68_09265</name>
</gene>